<reference evidence="2 3" key="1">
    <citation type="journal article" date="2016" name="Nat. Commun.">
        <title>Thousands of microbial genomes shed light on interconnected biogeochemical processes in an aquifer system.</title>
        <authorList>
            <person name="Anantharaman K."/>
            <person name="Brown C.T."/>
            <person name="Hug L.A."/>
            <person name="Sharon I."/>
            <person name="Castelle C.J."/>
            <person name="Probst A.J."/>
            <person name="Thomas B.C."/>
            <person name="Singh A."/>
            <person name="Wilkins M.J."/>
            <person name="Karaoz U."/>
            <person name="Brodie E.L."/>
            <person name="Williams K.H."/>
            <person name="Hubbard S.S."/>
            <person name="Banfield J.F."/>
        </authorList>
    </citation>
    <scope>NUCLEOTIDE SEQUENCE [LARGE SCALE GENOMIC DNA]</scope>
</reference>
<protein>
    <submittedName>
        <fullName evidence="2">Uncharacterized protein</fullName>
    </submittedName>
</protein>
<proteinExistence type="predicted"/>
<name>A0A1F2UHP1_9ACTN</name>
<comment type="caution">
    <text evidence="2">The sequence shown here is derived from an EMBL/GenBank/DDBJ whole genome shotgun (WGS) entry which is preliminary data.</text>
</comment>
<keyword evidence="1" id="KW-0472">Membrane</keyword>
<dbReference type="InterPro" id="IPR038468">
    <property type="entry name" value="MmpS_C"/>
</dbReference>
<dbReference type="Gene3D" id="2.60.40.2880">
    <property type="entry name" value="MmpS1-5, C-terminal soluble domain"/>
    <property type="match status" value="1"/>
</dbReference>
<gene>
    <name evidence="2" type="ORF">A2074_00205</name>
</gene>
<evidence type="ECO:0000256" key="1">
    <source>
        <dbReference type="SAM" id="Phobius"/>
    </source>
</evidence>
<dbReference type="Proteomes" id="UP000178086">
    <property type="component" value="Unassembled WGS sequence"/>
</dbReference>
<feature type="transmembrane region" description="Helical" evidence="1">
    <location>
        <begin position="20"/>
        <end position="41"/>
    </location>
</feature>
<keyword evidence="1" id="KW-0812">Transmembrane</keyword>
<keyword evidence="1" id="KW-1133">Transmembrane helix</keyword>
<dbReference type="AlphaFoldDB" id="A0A1F2UHP1"/>
<accession>A0A1F2UHP1</accession>
<organism evidence="2 3">
    <name type="scientific">Candidatus Aquicultor primus</name>
    <dbReference type="NCBI Taxonomy" id="1797195"/>
    <lineage>
        <taxon>Bacteria</taxon>
        <taxon>Bacillati</taxon>
        <taxon>Actinomycetota</taxon>
        <taxon>Candidatus Aquicultoria</taxon>
        <taxon>Candidatus Aquicultorales</taxon>
        <taxon>Candidatus Aquicultoraceae</taxon>
        <taxon>Candidatus Aquicultor</taxon>
    </lineage>
</organism>
<evidence type="ECO:0000313" key="2">
    <source>
        <dbReference type="EMBL" id="OFW32542.1"/>
    </source>
</evidence>
<sequence length="140" mass="15238">MRDFLDWFGNTQWVVKIPLILVASMIILGALGFGASLLSGLGSEQNTGYNVEYNVTGTSKRAIITYTNEKGWTDKLETSVPWRWKSPAGAPAGTSLYISAQARDSGLIKVEIIVDGKVWKEQENFGPFVMATASGYAGDK</sequence>
<dbReference type="EMBL" id="MELI01000093">
    <property type="protein sequence ID" value="OFW32542.1"/>
    <property type="molecule type" value="Genomic_DNA"/>
</dbReference>
<evidence type="ECO:0000313" key="3">
    <source>
        <dbReference type="Proteomes" id="UP000178086"/>
    </source>
</evidence>